<dbReference type="InterPro" id="IPR001375">
    <property type="entry name" value="Peptidase_S9_cat"/>
</dbReference>
<dbReference type="Proteomes" id="UP000886847">
    <property type="component" value="Unassembled WGS sequence"/>
</dbReference>
<gene>
    <name evidence="3" type="ORF">H9851_03955</name>
</gene>
<evidence type="ECO:0000256" key="1">
    <source>
        <dbReference type="ARBA" id="ARBA00022801"/>
    </source>
</evidence>
<feature type="domain" description="Peptidase S9 prolyl oligopeptidase catalytic" evidence="2">
    <location>
        <begin position="44"/>
        <end position="246"/>
    </location>
</feature>
<proteinExistence type="predicted"/>
<dbReference type="Pfam" id="PF00326">
    <property type="entry name" value="Peptidase_S9"/>
    <property type="match status" value="1"/>
</dbReference>
<dbReference type="Gene3D" id="3.40.50.1820">
    <property type="entry name" value="alpha/beta hydrolase"/>
    <property type="match status" value="1"/>
</dbReference>
<reference evidence="3" key="1">
    <citation type="journal article" date="2021" name="PeerJ">
        <title>Extensive microbial diversity within the chicken gut microbiome revealed by metagenomics and culture.</title>
        <authorList>
            <person name="Gilroy R."/>
            <person name="Ravi A."/>
            <person name="Getino M."/>
            <person name="Pursley I."/>
            <person name="Horton D.L."/>
            <person name="Alikhan N.F."/>
            <person name="Baker D."/>
            <person name="Gharbi K."/>
            <person name="Hall N."/>
            <person name="Watson M."/>
            <person name="Adriaenssens E.M."/>
            <person name="Foster-Nyarko E."/>
            <person name="Jarju S."/>
            <person name="Secka A."/>
            <person name="Antonio M."/>
            <person name="Oren A."/>
            <person name="Chaudhuri R.R."/>
            <person name="La Ragione R."/>
            <person name="Hildebrand F."/>
            <person name="Pallen M.J."/>
        </authorList>
    </citation>
    <scope>NUCLEOTIDE SEQUENCE</scope>
    <source>
        <strain evidence="3">2189</strain>
    </source>
</reference>
<dbReference type="InterPro" id="IPR050261">
    <property type="entry name" value="FrsA_esterase"/>
</dbReference>
<dbReference type="EMBL" id="DXEW01000020">
    <property type="protein sequence ID" value="HIX50415.1"/>
    <property type="molecule type" value="Genomic_DNA"/>
</dbReference>
<accession>A0A9D1W196</accession>
<dbReference type="GO" id="GO:0052689">
    <property type="term" value="F:carboxylic ester hydrolase activity"/>
    <property type="evidence" value="ECO:0007669"/>
    <property type="project" value="UniProtKB-ARBA"/>
</dbReference>
<evidence type="ECO:0000259" key="2">
    <source>
        <dbReference type="Pfam" id="PF00326"/>
    </source>
</evidence>
<sequence length="253" mass="27558">MKAVLRCEIPCKDRAVRGALCLPQAGCPVVLFCHGFGGSGADFEKAAARLAEGGIGSLRIDFCGGSNRAQQYLSTEQMTLGTQQEDLHAAIDYLLAQGVSPRKLFLFGGSQGGLAAALAAAQRPQEVRGLILLYPALCIPDDWNARFPSEEDIPARHTLWGVTLGKEYFVYARKLDVFSSIGKYTGPVLIMHGDADKVVPVEYSRRAARTYPQARLIEFAGEGHGFSPRADRTCTAYTEEFVEQCLRTPPDRS</sequence>
<organism evidence="3 4">
    <name type="scientific">Candidatus Borkfalkia faecavium</name>
    <dbReference type="NCBI Taxonomy" id="2838508"/>
    <lineage>
        <taxon>Bacteria</taxon>
        <taxon>Bacillati</taxon>
        <taxon>Bacillota</taxon>
        <taxon>Clostridia</taxon>
        <taxon>Christensenellales</taxon>
        <taxon>Christensenellaceae</taxon>
        <taxon>Candidatus Borkfalkia</taxon>
    </lineage>
</organism>
<keyword evidence="1 3" id="KW-0378">Hydrolase</keyword>
<reference evidence="3" key="2">
    <citation type="submission" date="2021-04" db="EMBL/GenBank/DDBJ databases">
        <authorList>
            <person name="Gilroy R."/>
        </authorList>
    </citation>
    <scope>NUCLEOTIDE SEQUENCE</scope>
    <source>
        <strain evidence="3">2189</strain>
    </source>
</reference>
<dbReference type="AlphaFoldDB" id="A0A9D1W196"/>
<dbReference type="SUPFAM" id="SSF53474">
    <property type="entry name" value="alpha/beta-Hydrolases"/>
    <property type="match status" value="1"/>
</dbReference>
<dbReference type="InterPro" id="IPR029058">
    <property type="entry name" value="AB_hydrolase_fold"/>
</dbReference>
<evidence type="ECO:0000313" key="4">
    <source>
        <dbReference type="Proteomes" id="UP000886847"/>
    </source>
</evidence>
<comment type="caution">
    <text evidence="3">The sequence shown here is derived from an EMBL/GenBank/DDBJ whole genome shotgun (WGS) entry which is preliminary data.</text>
</comment>
<dbReference type="PANTHER" id="PTHR22946:SF9">
    <property type="entry name" value="POLYKETIDE TRANSFERASE AF380"/>
    <property type="match status" value="1"/>
</dbReference>
<dbReference type="GO" id="GO:0006508">
    <property type="term" value="P:proteolysis"/>
    <property type="evidence" value="ECO:0007669"/>
    <property type="project" value="InterPro"/>
</dbReference>
<evidence type="ECO:0000313" key="3">
    <source>
        <dbReference type="EMBL" id="HIX50415.1"/>
    </source>
</evidence>
<protein>
    <submittedName>
        <fullName evidence="3">Alpha/beta hydrolase</fullName>
    </submittedName>
</protein>
<dbReference type="GO" id="GO:0008236">
    <property type="term" value="F:serine-type peptidase activity"/>
    <property type="evidence" value="ECO:0007669"/>
    <property type="project" value="InterPro"/>
</dbReference>
<name>A0A9D1W196_9FIRM</name>
<dbReference type="PANTHER" id="PTHR22946">
    <property type="entry name" value="DIENELACTONE HYDROLASE DOMAIN-CONTAINING PROTEIN-RELATED"/>
    <property type="match status" value="1"/>
</dbReference>